<evidence type="ECO:0000256" key="5">
    <source>
        <dbReference type="ARBA" id="ARBA00022679"/>
    </source>
</evidence>
<comment type="function">
    <text evidence="10">Mannosyltransferase that operates in the biosynthetic pathway of dolichol-linked oligosaccharides, the glycan precursors employed in protein asparagine (N)-glycosylation. The assembly of dolichol-linked oligosaccharides begins on the cytosolic side of the endoplasmic reticulum membrane and finishes in its lumen. The sequential addition of sugars to dolichol pyrophosphate produces dolichol-linked oligosaccharides containing fourteen sugars, including two GlcNAcs, nine mannoses and three glucoses. Once assembled, the oligosaccharide is transferred from the lipid to nascent proteins by oligosaccharyltransferases. In the lumen of the endoplasmic reticulum, adds the eighth mannose residue in an alpha-1,6 linkage onto Man(7)GlcNAc(2)-PP-dolichol to produce Man(8)GlcNAc(2)-PP-dolichol.</text>
</comment>
<proteinExistence type="inferred from homology"/>
<reference evidence="13 14" key="1">
    <citation type="journal article" date="2011" name="J. Gen. Appl. Microbiol.">
        <title>Draft genome sequencing of the enigmatic yeast Saitoella complicata.</title>
        <authorList>
            <person name="Nishida H."/>
            <person name="Hamamoto M."/>
            <person name="Sugiyama J."/>
        </authorList>
    </citation>
    <scope>NUCLEOTIDE SEQUENCE [LARGE SCALE GENOMIC DNA]</scope>
    <source>
        <strain evidence="13 14">NRRL Y-17804</strain>
    </source>
</reference>
<feature type="transmembrane region" description="Helical" evidence="12">
    <location>
        <begin position="270"/>
        <end position="290"/>
    </location>
</feature>
<dbReference type="UniPathway" id="UPA00378"/>
<dbReference type="GO" id="GO:0005789">
    <property type="term" value="C:endoplasmic reticulum membrane"/>
    <property type="evidence" value="ECO:0007669"/>
    <property type="project" value="UniProtKB-SubCell"/>
</dbReference>
<sequence>MLRAAAAAARSVALVDFDRGPQRRQSNAEMPAGALLQLPAPPNLNLTFRSIGHCNCPTSIATYLISSAMRAETLLLFAAPLAYLALAPYTKVEESFNLQAAHDILKFGIGPEGLKKYDHVEFPGVVPRTFLGAAVLAMLASPARLLDLDPFAYQYIVRGILSILMSLALYRFYTVADRALGRSTAFWFVLLQATQFHVNFYASRTLPNTFAFILTTIAQSFFLQNRIPLALALLTFTTTIFRIELLLLLATTTLRLLLTRRITIPTIIKSGFIGGISGLLVTVGVDSWFWGEAPMWPEAVGFWYNAVLGKSVEWGVSPWWTYFLESLPKLSLNPLTYVVLVPLAVAWHPRRRVAWDLVVPYLAFVAVYSVQPHKEWRFIEYVVPPLTLTAAMGASYIWDRRSKSVMYKLCSIAVTLSVPFTLALALLMGLISSLNYPGGHALAHLHSLSHATSSTNRVWMDVATCMTGASRFGQREAEGWWYDKTEDEQRLLEEGFWEGVDWIITEHVGKFERAEWEKVEVVRGYAGVGKLSVVGGIEEQGRSDVPRVGWWERWAALWPAPYGVRLAERIWILRKN</sequence>
<evidence type="ECO:0000256" key="2">
    <source>
        <dbReference type="ARBA" id="ARBA00004922"/>
    </source>
</evidence>
<reference evidence="13 14" key="2">
    <citation type="journal article" date="2014" name="J. Gen. Appl. Microbiol.">
        <title>The early diverging ascomycetous budding yeast Saitoella complicata has three histone deacetylases belonging to the Clr6, Hos2, and Rpd3 lineages.</title>
        <authorList>
            <person name="Nishida H."/>
            <person name="Matsumoto T."/>
            <person name="Kondo S."/>
            <person name="Hamamoto M."/>
            <person name="Yoshikawa H."/>
        </authorList>
    </citation>
    <scope>NUCLEOTIDE SEQUENCE [LARGE SCALE GENOMIC DNA]</scope>
    <source>
        <strain evidence="13 14">NRRL Y-17804</strain>
    </source>
</reference>
<comment type="pathway">
    <text evidence="2">Protein modification; protein glycosylation.</text>
</comment>
<comment type="caution">
    <text evidence="13">The sequence shown here is derived from an EMBL/GenBank/DDBJ whole genome shotgun (WGS) entry which is preliminary data.</text>
</comment>
<dbReference type="OMA" id="WWVEVRM"/>
<keyword evidence="5" id="KW-0808">Transferase</keyword>
<gene>
    <name evidence="13" type="ORF">G7K_6745-t1</name>
</gene>
<dbReference type="Pfam" id="PF03901">
    <property type="entry name" value="Glyco_transf_22"/>
    <property type="match status" value="1"/>
</dbReference>
<comment type="catalytic activity">
    <reaction evidence="11">
        <text>an alpha-D-Man-(1-&gt;2)-alpha-D-Man-(1-&gt;2)-alpha-D-Man-(1-&gt;3)-[alpha-D-Man-(1-&gt;2)-alpha-D-Man-(1-&gt;3)-alpha-D-Man-(1-&gt;6)]-beta-D-Man-(1-&gt;4)-beta-D-GlcNAc-(1-&gt;4)-alpha-D-GlcNAc-diphospho-di-trans,poly-cis-dolichol + a di-trans,poly-cis-dolichyl beta-D-mannosyl phosphate = an alpha-D-Man-(1-&gt;2)-alpha-D-Man-(1-&gt;2)-alpha-D-Man-(1-&gt;3)-[alpha-D-Man-(1-&gt;2)-alpha-D-Man-(1-&gt;3)-[alpha-D-Man-(1-&gt;6)]-alpha-D-Man-(1-&gt;6)]-beta-D-Man-(1-&gt;4)-beta-D-GlcNAc-(1-&gt;4)-alpha-D-GlcNAc-diphospho-di-trans,poly-cis-dolichol + a di-trans,poly-cis-dolichyl phosphate + H(+)</text>
        <dbReference type="Rhea" id="RHEA:29535"/>
        <dbReference type="Rhea" id="RHEA-COMP:19498"/>
        <dbReference type="Rhea" id="RHEA-COMP:19501"/>
        <dbReference type="Rhea" id="RHEA-COMP:19518"/>
        <dbReference type="Rhea" id="RHEA-COMP:19519"/>
        <dbReference type="ChEBI" id="CHEBI:15378"/>
        <dbReference type="ChEBI" id="CHEBI:57683"/>
        <dbReference type="ChEBI" id="CHEBI:58211"/>
        <dbReference type="ChEBI" id="CHEBI:132517"/>
        <dbReference type="ChEBI" id="CHEBI:132519"/>
        <dbReference type="EC" id="2.4.1.260"/>
    </reaction>
    <physiologicalReaction direction="left-to-right" evidence="11">
        <dbReference type="Rhea" id="RHEA:29536"/>
    </physiologicalReaction>
</comment>
<evidence type="ECO:0000256" key="6">
    <source>
        <dbReference type="ARBA" id="ARBA00022692"/>
    </source>
</evidence>
<feature type="transmembrane region" description="Helical" evidence="12">
    <location>
        <begin position="209"/>
        <end position="227"/>
    </location>
</feature>
<evidence type="ECO:0000313" key="14">
    <source>
        <dbReference type="Proteomes" id="UP000033140"/>
    </source>
</evidence>
<dbReference type="AlphaFoldDB" id="A0A0E9NSC6"/>
<organism evidence="13 14">
    <name type="scientific">Saitoella complicata (strain BCRC 22490 / CBS 7301 / JCM 7358 / NBRC 10748 / NRRL Y-17804)</name>
    <dbReference type="NCBI Taxonomy" id="698492"/>
    <lineage>
        <taxon>Eukaryota</taxon>
        <taxon>Fungi</taxon>
        <taxon>Dikarya</taxon>
        <taxon>Ascomycota</taxon>
        <taxon>Taphrinomycotina</taxon>
        <taxon>Taphrinomycotina incertae sedis</taxon>
        <taxon>Saitoella</taxon>
    </lineage>
</organism>
<reference evidence="13 14" key="3">
    <citation type="journal article" date="2015" name="Genome Announc.">
        <title>Draft Genome Sequence of the Archiascomycetous Yeast Saitoella complicata.</title>
        <authorList>
            <person name="Yamauchi K."/>
            <person name="Kondo S."/>
            <person name="Hamamoto M."/>
            <person name="Takahashi Y."/>
            <person name="Ogura Y."/>
            <person name="Hayashi T."/>
            <person name="Nishida H."/>
        </authorList>
    </citation>
    <scope>NUCLEOTIDE SEQUENCE [LARGE SCALE GENOMIC DNA]</scope>
    <source>
        <strain evidence="13 14">NRRL Y-17804</strain>
    </source>
</reference>
<comment type="similarity">
    <text evidence="3 12">Belongs to the glycosyltransferase 22 family.</text>
</comment>
<name>A0A0E9NSC6_SAICN</name>
<evidence type="ECO:0000256" key="11">
    <source>
        <dbReference type="ARBA" id="ARBA00048899"/>
    </source>
</evidence>
<dbReference type="EMBL" id="BACD03000079">
    <property type="protein sequence ID" value="GAO52673.1"/>
    <property type="molecule type" value="Genomic_DNA"/>
</dbReference>
<dbReference type="InterPro" id="IPR005599">
    <property type="entry name" value="GPI_mannosylTrfase"/>
</dbReference>
<evidence type="ECO:0000256" key="10">
    <source>
        <dbReference type="ARBA" id="ARBA00044721"/>
    </source>
</evidence>
<feature type="transmembrane region" description="Helical" evidence="12">
    <location>
        <begin position="410"/>
        <end position="431"/>
    </location>
</feature>
<keyword evidence="6 12" id="KW-0812">Transmembrane</keyword>
<keyword evidence="7 12" id="KW-0256">Endoplasmic reticulum</keyword>
<feature type="transmembrane region" description="Helical" evidence="12">
    <location>
        <begin position="155"/>
        <end position="173"/>
    </location>
</feature>
<evidence type="ECO:0000256" key="8">
    <source>
        <dbReference type="ARBA" id="ARBA00022989"/>
    </source>
</evidence>
<evidence type="ECO:0000256" key="4">
    <source>
        <dbReference type="ARBA" id="ARBA00022676"/>
    </source>
</evidence>
<keyword evidence="9 12" id="KW-0472">Membrane</keyword>
<feature type="transmembrane region" description="Helical" evidence="12">
    <location>
        <begin position="378"/>
        <end position="398"/>
    </location>
</feature>
<dbReference type="STRING" id="698492.A0A0E9NSC6"/>
<evidence type="ECO:0000256" key="7">
    <source>
        <dbReference type="ARBA" id="ARBA00022824"/>
    </source>
</evidence>
<dbReference type="GO" id="GO:0006487">
    <property type="term" value="P:protein N-linked glycosylation"/>
    <property type="evidence" value="ECO:0007669"/>
    <property type="project" value="TreeGrafter"/>
</dbReference>
<dbReference type="PANTHER" id="PTHR22760">
    <property type="entry name" value="GLYCOSYLTRANSFERASE"/>
    <property type="match status" value="1"/>
</dbReference>
<feature type="transmembrane region" description="Helical" evidence="12">
    <location>
        <begin position="330"/>
        <end position="347"/>
    </location>
</feature>
<keyword evidence="8 12" id="KW-1133">Transmembrane helix</keyword>
<accession>A0A0E9NSC6</accession>
<dbReference type="Proteomes" id="UP000033140">
    <property type="component" value="Unassembled WGS sequence"/>
</dbReference>
<dbReference type="GO" id="GO:0052917">
    <property type="term" value="F:dol-P-Man:Man(7)GlcNAc(2)-PP-Dol alpha-1,6-mannosyltransferase activity"/>
    <property type="evidence" value="ECO:0007669"/>
    <property type="project" value="UniProtKB-EC"/>
</dbReference>
<evidence type="ECO:0000313" key="13">
    <source>
        <dbReference type="EMBL" id="GAO52673.1"/>
    </source>
</evidence>
<dbReference type="PANTHER" id="PTHR22760:SF1">
    <property type="entry name" value="DOL-P-MAN:MAN(7)GLCNAC(2)-PP-DOL ALPHA-1,6-MANNOSYLTRANSFERASE"/>
    <property type="match status" value="1"/>
</dbReference>
<feature type="transmembrane region" description="Helical" evidence="12">
    <location>
        <begin position="125"/>
        <end position="143"/>
    </location>
</feature>
<evidence type="ECO:0000256" key="1">
    <source>
        <dbReference type="ARBA" id="ARBA00004477"/>
    </source>
</evidence>
<protein>
    <recommendedName>
        <fullName evidence="12">Mannosyltransferase</fullName>
        <ecNumber evidence="12">2.4.1.-</ecNumber>
    </recommendedName>
</protein>
<keyword evidence="4 12" id="KW-0328">Glycosyltransferase</keyword>
<evidence type="ECO:0000256" key="9">
    <source>
        <dbReference type="ARBA" id="ARBA00023136"/>
    </source>
</evidence>
<dbReference type="EC" id="2.4.1.-" evidence="12"/>
<evidence type="ECO:0000256" key="12">
    <source>
        <dbReference type="RuleBase" id="RU363075"/>
    </source>
</evidence>
<evidence type="ECO:0000256" key="3">
    <source>
        <dbReference type="ARBA" id="ARBA00007063"/>
    </source>
</evidence>
<feature type="transmembrane region" description="Helical" evidence="12">
    <location>
        <begin position="354"/>
        <end position="372"/>
    </location>
</feature>
<keyword evidence="14" id="KW-1185">Reference proteome</keyword>
<comment type="subcellular location">
    <subcellularLocation>
        <location evidence="1 12">Endoplasmic reticulum membrane</location>
        <topology evidence="1 12">Multi-pass membrane protein</topology>
    </subcellularLocation>
</comment>